<dbReference type="SUPFAM" id="SSF56655">
    <property type="entry name" value="Carbohydrate phosphatase"/>
    <property type="match status" value="1"/>
</dbReference>
<dbReference type="EMBL" id="BMPF01000001">
    <property type="protein sequence ID" value="GGL24435.1"/>
    <property type="molecule type" value="Genomic_DNA"/>
</dbReference>
<evidence type="ECO:0000313" key="10">
    <source>
        <dbReference type="Proteomes" id="UP000628840"/>
    </source>
</evidence>
<keyword evidence="3 8" id="KW-0479">Metal-binding</keyword>
<gene>
    <name evidence="9" type="ORF">GCM10009037_04930</name>
</gene>
<evidence type="ECO:0000256" key="4">
    <source>
        <dbReference type="ARBA" id="ARBA00022801"/>
    </source>
</evidence>
<dbReference type="Pfam" id="PF00459">
    <property type="entry name" value="Inositol_P"/>
    <property type="match status" value="1"/>
</dbReference>
<dbReference type="PROSITE" id="PS00629">
    <property type="entry name" value="IMP_1"/>
    <property type="match status" value="1"/>
</dbReference>
<feature type="binding site" evidence="8">
    <location>
        <position position="86"/>
    </location>
    <ligand>
        <name>Mg(2+)</name>
        <dbReference type="ChEBI" id="CHEBI:18420"/>
        <label>1</label>
        <note>catalytic</note>
    </ligand>
</feature>
<dbReference type="CDD" id="cd01637">
    <property type="entry name" value="IMPase_like"/>
    <property type="match status" value="1"/>
</dbReference>
<evidence type="ECO:0000256" key="2">
    <source>
        <dbReference type="ARBA" id="ARBA00013093"/>
    </source>
</evidence>
<evidence type="ECO:0000256" key="6">
    <source>
        <dbReference type="ARBA" id="ARBA00023277"/>
    </source>
</evidence>
<evidence type="ECO:0000256" key="5">
    <source>
        <dbReference type="ARBA" id="ARBA00022842"/>
    </source>
</evidence>
<sequence>MDERARVAETAATAGAEVAIGGFRTEMDVEQKSSKTDVVTTFDKEAQRAVIGVVQESHAGHAVVGEEEDELKEIPDSGACWVIDPIDGTSNFVSGVPLWATSVAAVEDGEPVAAANVLPAVEDVYVTDGESVTLNGAPVSVSEATDPETFTVAPTLRWSRAKADRLGELCADIIADFGDLRRFGSAQVTLSMLAAGQIDAAVSAEESHPWDTVAGVALIRAAGGTVTDVHGERWTATSEGLVASNGEAHDALVATARTALEG</sequence>
<evidence type="ECO:0000256" key="3">
    <source>
        <dbReference type="ARBA" id="ARBA00022723"/>
    </source>
</evidence>
<dbReference type="GO" id="GO:0008934">
    <property type="term" value="F:inositol monophosphate 1-phosphatase activity"/>
    <property type="evidence" value="ECO:0007669"/>
    <property type="project" value="TreeGrafter"/>
</dbReference>
<accession>A0A830F685</accession>
<comment type="catalytic activity">
    <reaction evidence="1">
        <text>beta-D-fructose 1,6-bisphosphate + H2O = beta-D-fructose 6-phosphate + phosphate</text>
        <dbReference type="Rhea" id="RHEA:11064"/>
        <dbReference type="ChEBI" id="CHEBI:15377"/>
        <dbReference type="ChEBI" id="CHEBI:32966"/>
        <dbReference type="ChEBI" id="CHEBI:43474"/>
        <dbReference type="ChEBI" id="CHEBI:57634"/>
        <dbReference type="EC" id="3.1.3.11"/>
    </reaction>
</comment>
<proteinExistence type="inferred from homology"/>
<reference evidence="9 10" key="1">
    <citation type="journal article" date="2019" name="Int. J. Syst. Evol. Microbiol.">
        <title>The Global Catalogue of Microorganisms (GCM) 10K type strain sequencing project: providing services to taxonomists for standard genome sequencing and annotation.</title>
        <authorList>
            <consortium name="The Broad Institute Genomics Platform"/>
            <consortium name="The Broad Institute Genome Sequencing Center for Infectious Disease"/>
            <person name="Wu L."/>
            <person name="Ma J."/>
        </authorList>
    </citation>
    <scope>NUCLEOTIDE SEQUENCE [LARGE SCALE GENOMIC DNA]</scope>
    <source>
        <strain evidence="9 10">JCM 19585</strain>
    </source>
</reference>
<dbReference type="RefSeq" id="WP_188878215.1">
    <property type="nucleotide sequence ID" value="NZ_BMPF01000001.1"/>
</dbReference>
<name>A0A830F685_9EURY</name>
<dbReference type="PRINTS" id="PR00377">
    <property type="entry name" value="IMPHPHTASES"/>
</dbReference>
<dbReference type="InterPro" id="IPR020583">
    <property type="entry name" value="Inositol_monoP_metal-BS"/>
</dbReference>
<dbReference type="OrthoDB" id="58111at2157"/>
<feature type="binding site" evidence="8">
    <location>
        <position position="84"/>
    </location>
    <ligand>
        <name>Mg(2+)</name>
        <dbReference type="ChEBI" id="CHEBI:18420"/>
        <label>1</label>
        <note>catalytic</note>
    </ligand>
</feature>
<evidence type="ECO:0000256" key="7">
    <source>
        <dbReference type="ARBA" id="ARBA00038103"/>
    </source>
</evidence>
<dbReference type="Proteomes" id="UP000628840">
    <property type="component" value="Unassembled WGS sequence"/>
</dbReference>
<organism evidence="9 10">
    <name type="scientific">Halarchaeum grantii</name>
    <dbReference type="NCBI Taxonomy" id="1193105"/>
    <lineage>
        <taxon>Archaea</taxon>
        <taxon>Methanobacteriati</taxon>
        <taxon>Methanobacteriota</taxon>
        <taxon>Stenosarchaea group</taxon>
        <taxon>Halobacteria</taxon>
        <taxon>Halobacteriales</taxon>
        <taxon>Halobacteriaceae</taxon>
    </lineage>
</organism>
<dbReference type="AlphaFoldDB" id="A0A830F685"/>
<dbReference type="GO" id="GO:0042132">
    <property type="term" value="F:fructose 1,6-bisphosphate 1-phosphatase activity"/>
    <property type="evidence" value="ECO:0007669"/>
    <property type="project" value="UniProtKB-EC"/>
</dbReference>
<dbReference type="Gene3D" id="3.40.190.80">
    <property type="match status" value="1"/>
</dbReference>
<keyword evidence="4" id="KW-0378">Hydrolase</keyword>
<dbReference type="Gene3D" id="3.30.540.10">
    <property type="entry name" value="Fructose-1,6-Bisphosphatase, subunit A, domain 1"/>
    <property type="match status" value="1"/>
</dbReference>
<feature type="binding site" evidence="8">
    <location>
        <position position="66"/>
    </location>
    <ligand>
        <name>Mg(2+)</name>
        <dbReference type="ChEBI" id="CHEBI:18420"/>
        <label>1</label>
        <note>catalytic</note>
    </ligand>
</feature>
<dbReference type="GO" id="GO:0007165">
    <property type="term" value="P:signal transduction"/>
    <property type="evidence" value="ECO:0007669"/>
    <property type="project" value="TreeGrafter"/>
</dbReference>
<keyword evidence="10" id="KW-1185">Reference proteome</keyword>
<evidence type="ECO:0000256" key="8">
    <source>
        <dbReference type="PIRSR" id="PIRSR600760-2"/>
    </source>
</evidence>
<keyword evidence="5 8" id="KW-0460">Magnesium</keyword>
<protein>
    <recommendedName>
        <fullName evidence="2">fructose-bisphosphatase</fullName>
        <ecNumber evidence="2">3.1.3.11</ecNumber>
    </recommendedName>
</protein>
<dbReference type="EC" id="3.1.3.11" evidence="2"/>
<dbReference type="GO" id="GO:0006020">
    <property type="term" value="P:inositol metabolic process"/>
    <property type="evidence" value="ECO:0007669"/>
    <property type="project" value="TreeGrafter"/>
</dbReference>
<dbReference type="InterPro" id="IPR000760">
    <property type="entry name" value="Inositol_monophosphatase-like"/>
</dbReference>
<keyword evidence="6" id="KW-0119">Carbohydrate metabolism</keyword>
<comment type="cofactor">
    <cofactor evidence="8">
        <name>Mg(2+)</name>
        <dbReference type="ChEBI" id="CHEBI:18420"/>
    </cofactor>
</comment>
<evidence type="ECO:0000313" key="9">
    <source>
        <dbReference type="EMBL" id="GGL24435.1"/>
    </source>
</evidence>
<comment type="similarity">
    <text evidence="7">Belongs to the inositol monophosphatase superfamily. FBPase class 4 family.</text>
</comment>
<dbReference type="PANTHER" id="PTHR20854:SF4">
    <property type="entry name" value="INOSITOL-1-MONOPHOSPHATASE-RELATED"/>
    <property type="match status" value="1"/>
</dbReference>
<dbReference type="GO" id="GO:0046872">
    <property type="term" value="F:metal ion binding"/>
    <property type="evidence" value="ECO:0007669"/>
    <property type="project" value="UniProtKB-KW"/>
</dbReference>
<comment type="caution">
    <text evidence="9">The sequence shown here is derived from an EMBL/GenBank/DDBJ whole genome shotgun (WGS) entry which is preliminary data.</text>
</comment>
<feature type="binding site" evidence="8">
    <location>
        <position position="211"/>
    </location>
    <ligand>
        <name>Mg(2+)</name>
        <dbReference type="ChEBI" id="CHEBI:18420"/>
        <label>1</label>
        <note>catalytic</note>
    </ligand>
</feature>
<evidence type="ECO:0000256" key="1">
    <source>
        <dbReference type="ARBA" id="ARBA00001273"/>
    </source>
</evidence>
<dbReference type="PANTHER" id="PTHR20854">
    <property type="entry name" value="INOSITOL MONOPHOSPHATASE"/>
    <property type="match status" value="1"/>
</dbReference>
<feature type="binding site" evidence="8">
    <location>
        <position position="87"/>
    </location>
    <ligand>
        <name>Mg(2+)</name>
        <dbReference type="ChEBI" id="CHEBI:18420"/>
        <label>1</label>
        <note>catalytic</note>
    </ligand>
</feature>